<dbReference type="WBParaSite" id="MCOS_0000548501-mRNA-1">
    <property type="protein sequence ID" value="MCOS_0000548501-mRNA-1"/>
    <property type="gene ID" value="MCOS_0000548501"/>
</dbReference>
<keyword evidence="1" id="KW-0245">EGF-like domain</keyword>
<keyword evidence="2" id="KW-1133">Transmembrane helix</keyword>
<feature type="transmembrane region" description="Helical" evidence="2">
    <location>
        <begin position="588"/>
        <end position="609"/>
    </location>
</feature>
<evidence type="ECO:0000256" key="3">
    <source>
        <dbReference type="SAM" id="SignalP"/>
    </source>
</evidence>
<keyword evidence="1" id="KW-1015">Disulfide bond</keyword>
<feature type="signal peptide" evidence="3">
    <location>
        <begin position="1"/>
        <end position="24"/>
    </location>
</feature>
<evidence type="ECO:0000313" key="6">
    <source>
        <dbReference type="Proteomes" id="UP000267029"/>
    </source>
</evidence>
<sequence>MSRRAPSILIIVLLLNVCILAVFGSIYDIEQGLYPLNIWWQCQGVPNLQTQKVKYLEDAAKAYYMSKLAGRAVVDRELADHVPPASILSNERYMKMLLEVVKVPQDAIGSQLMMRLNCELFNDLDWVRDVYDTDLSRNTNGVRGILDVIYRLGLCVRGIDKHLNCPNVCRVKGPNFCRKAPYSIGVCGTYVPEELKLYSPDKEPETAGDLSEAFKRWHAMIPRENRLPLSFFKHFAHKNQLFVNAYEAQLASAKVPFCICEPFYTHDRVQDTCVEDMADFACGGGNPCMNGGECQKALNTGSDEDGDAEEEEEDDSVQKVFICKCLPAFRGDLCEYDVDPCALGVGVKACKPYKCVRAPEDPYNGFRCECPLRTHKPGGPTEPSCVPIPACKSGDLRNGPCLSGGRCEQLATGDPLDYKCHCPPGYSGKNCEDPPPEPYWSTWSSWSSCKWPAPAEACFKHAYQECTRECNVHAPGQICQGPSRRIRYRVCDLNSDDEAVVTSLSDRQKQELQTAFSLCSLSSEAASPNSGEPLAESKLFEPMKDPGSLDDWSKVSPEEATYTLLPKAFRLLDSAALLAVSWPELPDLAYFTAWLYAFILLLAFIIVWIHQMRTWILRHYGIEIDT</sequence>
<feature type="chain" id="PRO_5043132241" evidence="3">
    <location>
        <begin position="25"/>
        <end position="626"/>
    </location>
</feature>
<dbReference type="InterPro" id="IPR000742">
    <property type="entry name" value="EGF"/>
</dbReference>
<dbReference type="Pfam" id="PF00008">
    <property type="entry name" value="EGF"/>
    <property type="match status" value="1"/>
</dbReference>
<keyword evidence="6" id="KW-1185">Reference proteome</keyword>
<dbReference type="GO" id="GO:0005112">
    <property type="term" value="F:Notch binding"/>
    <property type="evidence" value="ECO:0007669"/>
    <property type="project" value="TreeGrafter"/>
</dbReference>
<dbReference type="SUPFAM" id="SSF57196">
    <property type="entry name" value="EGF/Laminin"/>
    <property type="match status" value="1"/>
</dbReference>
<dbReference type="PANTHER" id="PTHR24044:SF420">
    <property type="entry name" value="DELTA AND NOTCH-LIKE EPIDERMAL GROWTH FACTOR-RELATED RECEPTOR ISOFORM X1"/>
    <property type="match status" value="1"/>
</dbReference>
<dbReference type="PANTHER" id="PTHR24044">
    <property type="entry name" value="NOTCH LIGAND FAMILY MEMBER"/>
    <property type="match status" value="1"/>
</dbReference>
<gene>
    <name evidence="5" type="ORF">MCOS_LOCUS5486</name>
</gene>
<dbReference type="Proteomes" id="UP000267029">
    <property type="component" value="Unassembled WGS sequence"/>
</dbReference>
<dbReference type="STRING" id="53468.A0A0R3UEN5"/>
<name>A0A0R3UEN5_MESCO</name>
<evidence type="ECO:0000313" key="5">
    <source>
        <dbReference type="EMBL" id="VDD79483.1"/>
    </source>
</evidence>
<evidence type="ECO:0000259" key="4">
    <source>
        <dbReference type="PROSITE" id="PS50026"/>
    </source>
</evidence>
<feature type="disulfide bond" evidence="1">
    <location>
        <begin position="422"/>
        <end position="431"/>
    </location>
</feature>
<keyword evidence="3" id="KW-0732">Signal</keyword>
<dbReference type="PROSITE" id="PS00022">
    <property type="entry name" value="EGF_1"/>
    <property type="match status" value="2"/>
</dbReference>
<reference evidence="7" key="1">
    <citation type="submission" date="2017-02" db="UniProtKB">
        <authorList>
            <consortium name="WormBaseParasite"/>
        </authorList>
    </citation>
    <scope>IDENTIFICATION</scope>
</reference>
<reference evidence="5 6" key="2">
    <citation type="submission" date="2018-10" db="EMBL/GenBank/DDBJ databases">
        <authorList>
            <consortium name="Pathogen Informatics"/>
        </authorList>
    </citation>
    <scope>NUCLEOTIDE SEQUENCE [LARGE SCALE GENOMIC DNA]</scope>
</reference>
<accession>A0A0R3UEN5</accession>
<dbReference type="AlphaFoldDB" id="A0A0R3UEN5"/>
<organism evidence="7">
    <name type="scientific">Mesocestoides corti</name>
    <name type="common">Flatworm</name>
    <dbReference type="NCBI Taxonomy" id="53468"/>
    <lineage>
        <taxon>Eukaryota</taxon>
        <taxon>Metazoa</taxon>
        <taxon>Spiralia</taxon>
        <taxon>Lophotrochozoa</taxon>
        <taxon>Platyhelminthes</taxon>
        <taxon>Cestoda</taxon>
        <taxon>Eucestoda</taxon>
        <taxon>Cyclophyllidea</taxon>
        <taxon>Mesocestoididae</taxon>
        <taxon>Mesocestoides</taxon>
    </lineage>
</organism>
<dbReference type="EMBL" id="UXSR01005197">
    <property type="protein sequence ID" value="VDD79483.1"/>
    <property type="molecule type" value="Genomic_DNA"/>
</dbReference>
<evidence type="ECO:0000313" key="7">
    <source>
        <dbReference type="WBParaSite" id="MCOS_0000548501-mRNA-1"/>
    </source>
</evidence>
<dbReference type="InterPro" id="IPR050906">
    <property type="entry name" value="Notch_signaling"/>
</dbReference>
<proteinExistence type="predicted"/>
<protein>
    <submittedName>
        <fullName evidence="7">EGF-like domain-containing protein</fullName>
    </submittedName>
</protein>
<dbReference type="OrthoDB" id="6130531at2759"/>
<keyword evidence="2" id="KW-0812">Transmembrane</keyword>
<dbReference type="SMART" id="SM00181">
    <property type="entry name" value="EGF"/>
    <property type="match status" value="3"/>
</dbReference>
<keyword evidence="2" id="KW-0472">Membrane</keyword>
<evidence type="ECO:0000256" key="2">
    <source>
        <dbReference type="SAM" id="Phobius"/>
    </source>
</evidence>
<comment type="caution">
    <text evidence="1">Lacks conserved residue(s) required for the propagation of feature annotation.</text>
</comment>
<dbReference type="CDD" id="cd00054">
    <property type="entry name" value="EGF_CA"/>
    <property type="match status" value="1"/>
</dbReference>
<feature type="domain" description="EGF-like" evidence="4">
    <location>
        <begin position="393"/>
        <end position="432"/>
    </location>
</feature>
<evidence type="ECO:0000256" key="1">
    <source>
        <dbReference type="PROSITE-ProRule" id="PRU00076"/>
    </source>
</evidence>
<dbReference type="Gene3D" id="2.10.25.10">
    <property type="entry name" value="Laminin"/>
    <property type="match status" value="2"/>
</dbReference>
<dbReference type="PROSITE" id="PS50026">
    <property type="entry name" value="EGF_3"/>
    <property type="match status" value="1"/>
</dbReference>
<dbReference type="PROSITE" id="PS01186">
    <property type="entry name" value="EGF_2"/>
    <property type="match status" value="1"/>
</dbReference>